<reference evidence="2" key="1">
    <citation type="submission" date="2018-02" db="EMBL/GenBank/DDBJ databases">
        <title>Genome sequencing of Solimonas sp. HR-BB.</title>
        <authorList>
            <person name="Lee Y."/>
            <person name="Jeon C.O."/>
        </authorList>
    </citation>
    <scope>NUCLEOTIDE SEQUENCE [LARGE SCALE GENOMIC DNA]</scope>
    <source>
        <strain evidence="2">HR-E</strain>
    </source>
</reference>
<organism evidence="1 2">
    <name type="scientific">Amnimonas aquatica</name>
    <dbReference type="NCBI Taxonomy" id="2094561"/>
    <lineage>
        <taxon>Bacteria</taxon>
        <taxon>Pseudomonadati</taxon>
        <taxon>Pseudomonadota</taxon>
        <taxon>Gammaproteobacteria</taxon>
        <taxon>Moraxellales</taxon>
        <taxon>Moraxellaceae</taxon>
        <taxon>Amnimonas</taxon>
    </lineage>
</organism>
<keyword evidence="2" id="KW-1185">Reference proteome</keyword>
<gene>
    <name evidence="1" type="ORF">C5O18_03960</name>
</gene>
<proteinExistence type="predicted"/>
<feature type="non-terminal residue" evidence="1">
    <location>
        <position position="1"/>
    </location>
</feature>
<accession>A0A2P6ATE3</accession>
<dbReference type="InterPro" id="IPR011250">
    <property type="entry name" value="OMP/PagP_B-barrel"/>
</dbReference>
<sequence>KAVLPSDHDTFSWAVLAGASLPTGSRHFTQDHTQLFAGITTAFALSDTQGVALYYNVSHDSDASSFTFSPSWSYQVSERLGAYVEAGYTASSGPDDDDYVAGGGLVYMLTPRIQADLYGLRGLGSRSTDLQAGLGISVFFD</sequence>
<dbReference type="Pfam" id="PF13557">
    <property type="entry name" value="Phenol_MetA_deg"/>
    <property type="match status" value="1"/>
</dbReference>
<dbReference type="EMBL" id="PTQZ01000061">
    <property type="protein sequence ID" value="PQA47659.1"/>
    <property type="molecule type" value="Genomic_DNA"/>
</dbReference>
<dbReference type="RefSeq" id="WP_146089197.1">
    <property type="nucleotide sequence ID" value="NZ_PTQZ01000061.1"/>
</dbReference>
<dbReference type="InterPro" id="IPR025737">
    <property type="entry name" value="FApF"/>
</dbReference>
<evidence type="ECO:0000313" key="2">
    <source>
        <dbReference type="Proteomes" id="UP000243900"/>
    </source>
</evidence>
<dbReference type="SUPFAM" id="SSF56925">
    <property type="entry name" value="OMPA-like"/>
    <property type="match status" value="1"/>
</dbReference>
<dbReference type="AlphaFoldDB" id="A0A2P6ATE3"/>
<protein>
    <submittedName>
        <fullName evidence="1">Uncharacterized protein</fullName>
    </submittedName>
</protein>
<dbReference type="Proteomes" id="UP000243900">
    <property type="component" value="Unassembled WGS sequence"/>
</dbReference>
<comment type="caution">
    <text evidence="1">The sequence shown here is derived from an EMBL/GenBank/DDBJ whole genome shotgun (WGS) entry which is preliminary data.</text>
</comment>
<name>A0A2P6ATE3_9GAMM</name>
<evidence type="ECO:0000313" key="1">
    <source>
        <dbReference type="EMBL" id="PQA47659.1"/>
    </source>
</evidence>